<organism evidence="2 3">
    <name type="scientific">Ketobacter alkanivorans</name>
    <dbReference type="NCBI Taxonomy" id="1917421"/>
    <lineage>
        <taxon>Bacteria</taxon>
        <taxon>Pseudomonadati</taxon>
        <taxon>Pseudomonadota</taxon>
        <taxon>Gammaproteobacteria</taxon>
        <taxon>Pseudomonadales</taxon>
        <taxon>Ketobacteraceae</taxon>
        <taxon>Ketobacter</taxon>
    </lineage>
</organism>
<feature type="transmembrane region" description="Helical" evidence="1">
    <location>
        <begin position="38"/>
        <end position="58"/>
    </location>
</feature>
<evidence type="ECO:0000256" key="1">
    <source>
        <dbReference type="SAM" id="Phobius"/>
    </source>
</evidence>
<evidence type="ECO:0000313" key="3">
    <source>
        <dbReference type="Proteomes" id="UP000235116"/>
    </source>
</evidence>
<dbReference type="RefSeq" id="WP_101895524.1">
    <property type="nucleotide sequence ID" value="NZ_CP022684.1"/>
</dbReference>
<name>A0A2K9LP50_9GAMM</name>
<evidence type="ECO:0000313" key="2">
    <source>
        <dbReference type="EMBL" id="AUM14149.1"/>
    </source>
</evidence>
<accession>A0A2K9LP50</accession>
<dbReference type="AlphaFoldDB" id="A0A2K9LP50"/>
<protein>
    <submittedName>
        <fullName evidence="2">Uncharacterized protein</fullName>
    </submittedName>
</protein>
<keyword evidence="3" id="KW-1185">Reference proteome</keyword>
<dbReference type="KEGG" id="kak:Kalk_17715"/>
<dbReference type="Proteomes" id="UP000235116">
    <property type="component" value="Chromosome"/>
</dbReference>
<keyword evidence="1" id="KW-0472">Membrane</keyword>
<proteinExistence type="predicted"/>
<keyword evidence="1" id="KW-1133">Transmembrane helix</keyword>
<feature type="transmembrane region" description="Helical" evidence="1">
    <location>
        <begin position="78"/>
        <end position="96"/>
    </location>
</feature>
<reference evidence="3" key="1">
    <citation type="submission" date="2017-08" db="EMBL/GenBank/DDBJ databases">
        <title>Direct submision.</title>
        <authorList>
            <person name="Kim S.-J."/>
            <person name="Rhee S.-K."/>
        </authorList>
    </citation>
    <scope>NUCLEOTIDE SEQUENCE [LARGE SCALE GENOMIC DNA]</scope>
    <source>
        <strain evidence="3">GI5</strain>
    </source>
</reference>
<feature type="transmembrane region" description="Helical" evidence="1">
    <location>
        <begin position="6"/>
        <end position="26"/>
    </location>
</feature>
<keyword evidence="1" id="KW-0812">Transmembrane</keyword>
<dbReference type="OrthoDB" id="9846132at2"/>
<gene>
    <name evidence="2" type="ORF">Kalk_17715</name>
</gene>
<dbReference type="EMBL" id="CP022684">
    <property type="protein sequence ID" value="AUM14149.1"/>
    <property type="molecule type" value="Genomic_DNA"/>
</dbReference>
<sequence>MAGYLVGSLLLTWVLCSALNGFIEFAAIREWLDRGKAFVGMILGVFVIAGMMVALSLWGLPGSHLAQDIMTPQQLTMVIRTSIIVNVLFALGYCAFQLRRFWDE</sequence>